<name>A0A8K0JVX1_LADFU</name>
<proteinExistence type="predicted"/>
<keyword evidence="2" id="KW-1185">Reference proteome</keyword>
<dbReference type="EMBL" id="KZ308169">
    <property type="protein sequence ID" value="KAG8223660.1"/>
    <property type="molecule type" value="Genomic_DNA"/>
</dbReference>
<reference evidence="1" key="2">
    <citation type="submission" date="2017-10" db="EMBL/GenBank/DDBJ databases">
        <title>Ladona fulva Genome sequencing and assembly.</title>
        <authorList>
            <person name="Murali S."/>
            <person name="Richards S."/>
            <person name="Bandaranaike D."/>
            <person name="Bellair M."/>
            <person name="Blankenburg K."/>
            <person name="Chao H."/>
            <person name="Dinh H."/>
            <person name="Doddapaneni H."/>
            <person name="Dugan-Rocha S."/>
            <person name="Elkadiri S."/>
            <person name="Gnanaolivu R."/>
            <person name="Hernandez B."/>
            <person name="Skinner E."/>
            <person name="Javaid M."/>
            <person name="Lee S."/>
            <person name="Li M."/>
            <person name="Ming W."/>
            <person name="Munidasa M."/>
            <person name="Muniz J."/>
            <person name="Nguyen L."/>
            <person name="Hughes D."/>
            <person name="Osuji N."/>
            <person name="Pu L.-L."/>
            <person name="Puazo M."/>
            <person name="Qu C."/>
            <person name="Quiroz J."/>
            <person name="Raj R."/>
            <person name="Weissenberger G."/>
            <person name="Xin Y."/>
            <person name="Zou X."/>
            <person name="Han Y."/>
            <person name="Worley K."/>
            <person name="Muzny D."/>
            <person name="Gibbs R."/>
        </authorList>
    </citation>
    <scope>NUCLEOTIDE SEQUENCE</scope>
    <source>
        <strain evidence="1">Sampled in the wild</strain>
    </source>
</reference>
<dbReference type="SUPFAM" id="SSF56219">
    <property type="entry name" value="DNase I-like"/>
    <property type="match status" value="1"/>
</dbReference>
<dbReference type="AlphaFoldDB" id="A0A8K0JVX1"/>
<reference evidence="1" key="1">
    <citation type="submission" date="2013-04" db="EMBL/GenBank/DDBJ databases">
        <authorList>
            <person name="Qu J."/>
            <person name="Murali S.C."/>
            <person name="Bandaranaike D."/>
            <person name="Bellair M."/>
            <person name="Blankenburg K."/>
            <person name="Chao H."/>
            <person name="Dinh H."/>
            <person name="Doddapaneni H."/>
            <person name="Downs B."/>
            <person name="Dugan-Rocha S."/>
            <person name="Elkadiri S."/>
            <person name="Gnanaolivu R.D."/>
            <person name="Hernandez B."/>
            <person name="Javaid M."/>
            <person name="Jayaseelan J.C."/>
            <person name="Lee S."/>
            <person name="Li M."/>
            <person name="Ming W."/>
            <person name="Munidasa M."/>
            <person name="Muniz J."/>
            <person name="Nguyen L."/>
            <person name="Ongeri F."/>
            <person name="Osuji N."/>
            <person name="Pu L.-L."/>
            <person name="Puazo M."/>
            <person name="Qu C."/>
            <person name="Quiroz J."/>
            <person name="Raj R."/>
            <person name="Weissenberger G."/>
            <person name="Xin Y."/>
            <person name="Zou X."/>
            <person name="Han Y."/>
            <person name="Richards S."/>
            <person name="Worley K."/>
            <person name="Muzny D."/>
            <person name="Gibbs R."/>
        </authorList>
    </citation>
    <scope>NUCLEOTIDE SEQUENCE</scope>
    <source>
        <strain evidence="1">Sampled in the wild</strain>
    </source>
</reference>
<comment type="caution">
    <text evidence="1">The sequence shown here is derived from an EMBL/GenBank/DDBJ whole genome shotgun (WGS) entry which is preliminary data.</text>
</comment>
<dbReference type="PANTHER" id="PTHR23227">
    <property type="entry name" value="BUCENTAUR RELATED"/>
    <property type="match status" value="1"/>
</dbReference>
<dbReference type="PANTHER" id="PTHR23227:SF83">
    <property type="entry name" value="ENDONUCLEASE_EXONUCLEASE_PHOSPHATASE DOMAIN-CONTAINING PROTEIN"/>
    <property type="match status" value="1"/>
</dbReference>
<sequence>MAKELAESYKVYYCGTKNGRNGVRIILDKELREEVYEVDRKSDWIMAVKLKIGGSRATIVCSYAPQVGCEVEEKDAFWRDLDQVVAGIPEEERVLVGADLNGQVRKRGSGEERVRGDWGDKERGAEGERIVEHAVANDFAISGRNICQIDYIMCRRKHLKEVRNCKVINGENVAPQHRLLVAGCDIKIGKRMKRKCIRPQKIKWWKLKEEGPRDKFVQKVLLELKSPVDVQEWWEVNIKTIKKIGEEVLGKRSGKGAPPEKETWWWGEEVQNKIKGKREA</sequence>
<evidence type="ECO:0000313" key="2">
    <source>
        <dbReference type="Proteomes" id="UP000792457"/>
    </source>
</evidence>
<dbReference type="Proteomes" id="UP000792457">
    <property type="component" value="Unassembled WGS sequence"/>
</dbReference>
<dbReference type="OrthoDB" id="418748at2759"/>
<gene>
    <name evidence="1" type="ORF">J437_LFUL001767</name>
</gene>
<protein>
    <recommendedName>
        <fullName evidence="3">Craniofacial development protein 2-like</fullName>
    </recommendedName>
</protein>
<dbReference type="InterPro" id="IPR027124">
    <property type="entry name" value="Swc5/CFDP1/2"/>
</dbReference>
<dbReference type="InterPro" id="IPR036691">
    <property type="entry name" value="Endo/exonu/phosph_ase_sf"/>
</dbReference>
<organism evidence="1 2">
    <name type="scientific">Ladona fulva</name>
    <name type="common">Scarce chaser dragonfly</name>
    <name type="synonym">Libellula fulva</name>
    <dbReference type="NCBI Taxonomy" id="123851"/>
    <lineage>
        <taxon>Eukaryota</taxon>
        <taxon>Metazoa</taxon>
        <taxon>Ecdysozoa</taxon>
        <taxon>Arthropoda</taxon>
        <taxon>Hexapoda</taxon>
        <taxon>Insecta</taxon>
        <taxon>Pterygota</taxon>
        <taxon>Palaeoptera</taxon>
        <taxon>Odonata</taxon>
        <taxon>Epiprocta</taxon>
        <taxon>Anisoptera</taxon>
        <taxon>Libelluloidea</taxon>
        <taxon>Libellulidae</taxon>
        <taxon>Ladona</taxon>
    </lineage>
</organism>
<dbReference type="Gene3D" id="3.60.10.10">
    <property type="entry name" value="Endonuclease/exonuclease/phosphatase"/>
    <property type="match status" value="1"/>
</dbReference>
<evidence type="ECO:0000313" key="1">
    <source>
        <dbReference type="EMBL" id="KAG8223660.1"/>
    </source>
</evidence>
<accession>A0A8K0JVX1</accession>
<evidence type="ECO:0008006" key="3">
    <source>
        <dbReference type="Google" id="ProtNLM"/>
    </source>
</evidence>